<dbReference type="InterPro" id="IPR016186">
    <property type="entry name" value="C-type_lectin-like/link_sf"/>
</dbReference>
<dbReference type="GO" id="GO:0005540">
    <property type="term" value="F:hyaluronic acid binding"/>
    <property type="evidence" value="ECO:0007669"/>
    <property type="project" value="InterPro"/>
</dbReference>
<feature type="transmembrane region" description="Helical" evidence="3">
    <location>
        <begin position="146"/>
        <end position="170"/>
    </location>
</feature>
<feature type="domain" description="Link" evidence="4">
    <location>
        <begin position="198"/>
        <end position="300"/>
    </location>
</feature>
<protein>
    <recommendedName>
        <fullName evidence="4">Link domain-containing protein</fullName>
    </recommendedName>
</protein>
<feature type="transmembrane region" description="Helical" evidence="3">
    <location>
        <begin position="71"/>
        <end position="89"/>
    </location>
</feature>
<keyword evidence="3" id="KW-1133">Transmembrane helix</keyword>
<evidence type="ECO:0000259" key="4">
    <source>
        <dbReference type="PROSITE" id="PS50963"/>
    </source>
</evidence>
<feature type="region of interest" description="Disordered" evidence="2">
    <location>
        <begin position="1"/>
        <end position="29"/>
    </location>
</feature>
<organism evidence="5">
    <name type="scientific">viral metagenome</name>
    <dbReference type="NCBI Taxonomy" id="1070528"/>
    <lineage>
        <taxon>unclassified sequences</taxon>
        <taxon>metagenomes</taxon>
        <taxon>organismal metagenomes</taxon>
    </lineage>
</organism>
<dbReference type="PROSITE" id="PS50963">
    <property type="entry name" value="LINK_2"/>
    <property type="match status" value="1"/>
</dbReference>
<dbReference type="EMBL" id="MN738925">
    <property type="protein sequence ID" value="QHT31806.1"/>
    <property type="molecule type" value="Genomic_DNA"/>
</dbReference>
<evidence type="ECO:0000256" key="2">
    <source>
        <dbReference type="SAM" id="MobiDB-lite"/>
    </source>
</evidence>
<accession>A0A6C0ERJ3</accession>
<dbReference type="AlphaFoldDB" id="A0A6C0ERJ3"/>
<sequence>MSEKKEFHEIEKLENKEKKDDKKDDKKTTTDSVFNQSNIVFLVWFLAIYFILFFVLKLFLKENTGSFMGHIFDIIILVLLVIIIIAWYYSTNTKNRENVATTVFDGILNYFDEAASIFITIIVLMILYMFAYILGIPMNSSRPISLAIVESISWGVLVITIFVTFFKYVLGFSIIDEIRKLWKKVPKEEEEDEEPKENVVHEEVFNISNNLYTYDDAQAICTSYGARLATYDEIEGAYNKGAEWCSYGWSDGQMIFFPTQKSTWDKLQKTTRHKNDCGRPGVNGGYIKNPYVRFGVNCYGKKPNASNTDLNRMNANKNKVYPKSKKDLLLDSKIDFWKQNADKMLNLNSFNKDKWSQY</sequence>
<dbReference type="Gene3D" id="3.10.100.10">
    <property type="entry name" value="Mannose-Binding Protein A, subunit A"/>
    <property type="match status" value="1"/>
</dbReference>
<name>A0A6C0ERJ3_9ZZZZ</name>
<dbReference type="Pfam" id="PF00193">
    <property type="entry name" value="Xlink"/>
    <property type="match status" value="1"/>
</dbReference>
<dbReference type="GO" id="GO:0007155">
    <property type="term" value="P:cell adhesion"/>
    <property type="evidence" value="ECO:0007669"/>
    <property type="project" value="InterPro"/>
</dbReference>
<evidence type="ECO:0000256" key="3">
    <source>
        <dbReference type="SAM" id="Phobius"/>
    </source>
</evidence>
<keyword evidence="3" id="KW-0472">Membrane</keyword>
<dbReference type="SMART" id="SM00445">
    <property type="entry name" value="LINK"/>
    <property type="match status" value="1"/>
</dbReference>
<dbReference type="InterPro" id="IPR016187">
    <property type="entry name" value="CTDL_fold"/>
</dbReference>
<feature type="transmembrane region" description="Helical" evidence="3">
    <location>
        <begin position="114"/>
        <end position="134"/>
    </location>
</feature>
<reference evidence="5" key="1">
    <citation type="journal article" date="2020" name="Nature">
        <title>Giant virus diversity and host interactions through global metagenomics.</title>
        <authorList>
            <person name="Schulz F."/>
            <person name="Roux S."/>
            <person name="Paez-Espino D."/>
            <person name="Jungbluth S."/>
            <person name="Walsh D.A."/>
            <person name="Denef V.J."/>
            <person name="McMahon K.D."/>
            <person name="Konstantinidis K.T."/>
            <person name="Eloe-Fadrosh E.A."/>
            <person name="Kyrpides N.C."/>
            <person name="Woyke T."/>
        </authorList>
    </citation>
    <scope>NUCLEOTIDE SEQUENCE</scope>
    <source>
        <strain evidence="5">GVMAG-M-3300009155-48</strain>
    </source>
</reference>
<feature type="transmembrane region" description="Helical" evidence="3">
    <location>
        <begin position="39"/>
        <end position="59"/>
    </location>
</feature>
<keyword evidence="3" id="KW-0812">Transmembrane</keyword>
<proteinExistence type="predicted"/>
<evidence type="ECO:0000313" key="5">
    <source>
        <dbReference type="EMBL" id="QHT31806.1"/>
    </source>
</evidence>
<dbReference type="InterPro" id="IPR000538">
    <property type="entry name" value="Link_dom"/>
</dbReference>
<keyword evidence="1" id="KW-1015">Disulfide bond</keyword>
<dbReference type="SUPFAM" id="SSF56436">
    <property type="entry name" value="C-type lectin-like"/>
    <property type="match status" value="1"/>
</dbReference>
<evidence type="ECO:0000256" key="1">
    <source>
        <dbReference type="ARBA" id="ARBA00023157"/>
    </source>
</evidence>